<evidence type="ECO:0000256" key="2">
    <source>
        <dbReference type="ARBA" id="ARBA00007727"/>
    </source>
</evidence>
<reference evidence="9" key="1">
    <citation type="submission" date="2015-10" db="EMBL/GenBank/DDBJ databases">
        <authorList>
            <person name="Martinez-Garcia P.J."/>
            <person name="Crepeau M.W."/>
            <person name="Puiu D."/>
            <person name="Gonzalez-Ibeas D."/>
            <person name="Whalen J."/>
            <person name="Stevens K."/>
            <person name="Paul R."/>
            <person name="Butterfield T."/>
            <person name="Britton M."/>
            <person name="Reagan R."/>
            <person name="Chakraborty S."/>
            <person name="Walawage S.L."/>
            <person name="Vasquez-Gross H.A."/>
            <person name="Cardeno C."/>
            <person name="Famula R."/>
            <person name="Pratt K."/>
            <person name="Kuruganti S."/>
            <person name="Aradhya M.K."/>
            <person name="Leslie C.A."/>
            <person name="Dandekar A.M."/>
            <person name="Salzberg S.L."/>
            <person name="Wegrzyn J.L."/>
            <person name="Langley C.H."/>
            <person name="Neale D.B."/>
        </authorList>
    </citation>
    <scope>NUCLEOTIDE SEQUENCE</scope>
    <source>
        <tissue evidence="9">Leaves</tissue>
    </source>
</reference>
<dbReference type="AlphaFoldDB" id="A0A833TW27"/>
<comment type="caution">
    <text evidence="9">The sequence shown here is derived from an EMBL/GenBank/DDBJ whole genome shotgun (WGS) entry which is preliminary data.</text>
</comment>
<dbReference type="Gramene" id="Jr14_01420_p1">
    <property type="protein sequence ID" value="cds.Jr14_01420_p1"/>
    <property type="gene ID" value="Jr14_01420"/>
</dbReference>
<dbReference type="GO" id="GO:0016020">
    <property type="term" value="C:membrane"/>
    <property type="evidence" value="ECO:0007669"/>
    <property type="project" value="UniProtKB-SubCell"/>
</dbReference>
<evidence type="ECO:0008006" key="11">
    <source>
        <dbReference type="Google" id="ProtNLM"/>
    </source>
</evidence>
<keyword evidence="3" id="KW-0812">Transmembrane</keyword>
<dbReference type="InterPro" id="IPR026057">
    <property type="entry name" value="TBL_C"/>
</dbReference>
<feature type="domain" description="Trichome birefringence-like N-terminal" evidence="8">
    <location>
        <begin position="113"/>
        <end position="165"/>
    </location>
</feature>
<comment type="similarity">
    <text evidence="2">Belongs to the PC-esterase family. TBL subfamily.</text>
</comment>
<feature type="domain" description="Trichome birefringence-like C-terminal" evidence="7">
    <location>
        <begin position="166"/>
        <end position="430"/>
    </location>
</feature>
<evidence type="ECO:0000313" key="9">
    <source>
        <dbReference type="EMBL" id="KAF5445948.1"/>
    </source>
</evidence>
<evidence type="ECO:0000256" key="6">
    <source>
        <dbReference type="ARBA" id="ARBA00023136"/>
    </source>
</evidence>
<name>A0A833TW27_JUGRE</name>
<dbReference type="PANTHER" id="PTHR32285:SF36">
    <property type="entry name" value="PROTEIN TRICHOME BIREFRINGENCE-LIKE 38"/>
    <property type="match status" value="1"/>
</dbReference>
<dbReference type="Pfam" id="PF13839">
    <property type="entry name" value="PC-Esterase"/>
    <property type="match status" value="1"/>
</dbReference>
<dbReference type="Proteomes" id="UP000619265">
    <property type="component" value="Unassembled WGS sequence"/>
</dbReference>
<dbReference type="InterPro" id="IPR029962">
    <property type="entry name" value="TBL"/>
</dbReference>
<organism evidence="9 10">
    <name type="scientific">Juglans regia</name>
    <name type="common">English walnut</name>
    <dbReference type="NCBI Taxonomy" id="51240"/>
    <lineage>
        <taxon>Eukaryota</taxon>
        <taxon>Viridiplantae</taxon>
        <taxon>Streptophyta</taxon>
        <taxon>Embryophyta</taxon>
        <taxon>Tracheophyta</taxon>
        <taxon>Spermatophyta</taxon>
        <taxon>Magnoliopsida</taxon>
        <taxon>eudicotyledons</taxon>
        <taxon>Gunneridae</taxon>
        <taxon>Pentapetalae</taxon>
        <taxon>rosids</taxon>
        <taxon>fabids</taxon>
        <taxon>Fagales</taxon>
        <taxon>Juglandaceae</taxon>
        <taxon>Juglans</taxon>
    </lineage>
</organism>
<comment type="subcellular location">
    <subcellularLocation>
        <location evidence="1">Membrane</location>
        <topology evidence="1">Single-pass membrane protein</topology>
    </subcellularLocation>
</comment>
<sequence>IFFAIFIMSTASSNQGASELGYHIISAQISYHIWTPTPYLEAGIYDDSQSLSRPLIASSPEETKMQQGSGTVQRYSCSIFLVTFFVIYACLCLANSPNNRDMNVKWGKEQRNSCNLYEGTWVIDDSYPLYDSQTCHHIRKEFDCQKFGRPDKLYLKYRWQPKECDLPRFDGQEFLQRFKGKKIMFIGDSLSLNQWESLNCLLHAAVPNSTIIDQRNDSISNTTFQDYGVSVLLFNSHYLVDIEEEQIGRVLKLDSLKNGDVWKEIDVLVFNTWQWWYRRGPKQPWDYIEDENKDVVKDMDRMVAFRKGLTTWAKWVDTDVDPEKTRVIFQGISPSHYDGKGWDEPEVKNCSKETKPINGSSYPGGLPEAAYVVKEVLSTIRKPVHLLDITNLSQLRKDGHPASYNGFKGMDCTHWCLAGIPDTWNQLLYAALMISS</sequence>
<evidence type="ECO:0000256" key="4">
    <source>
        <dbReference type="ARBA" id="ARBA00022968"/>
    </source>
</evidence>
<dbReference type="Pfam" id="PF14416">
    <property type="entry name" value="PMR5N"/>
    <property type="match status" value="1"/>
</dbReference>
<reference evidence="9" key="2">
    <citation type="submission" date="2020-03" db="EMBL/GenBank/DDBJ databases">
        <title>Walnut 2.0.</title>
        <authorList>
            <person name="Marrano A."/>
            <person name="Britton M."/>
            <person name="Zimin A.V."/>
            <person name="Zaini P.A."/>
            <person name="Workman R."/>
            <person name="Puiu D."/>
            <person name="Bianco L."/>
            <person name="Allen B.J."/>
            <person name="Troggio M."/>
            <person name="Leslie C.A."/>
            <person name="Timp W."/>
            <person name="Dendekar A."/>
            <person name="Salzberg S.L."/>
            <person name="Neale D.B."/>
        </authorList>
    </citation>
    <scope>NUCLEOTIDE SEQUENCE</scope>
    <source>
        <tissue evidence="9">Leaves</tissue>
    </source>
</reference>
<evidence type="ECO:0000256" key="5">
    <source>
        <dbReference type="ARBA" id="ARBA00022989"/>
    </source>
</evidence>
<evidence type="ECO:0000259" key="7">
    <source>
        <dbReference type="Pfam" id="PF13839"/>
    </source>
</evidence>
<dbReference type="InterPro" id="IPR025846">
    <property type="entry name" value="TBL_N"/>
</dbReference>
<accession>A0A833TW27</accession>
<keyword evidence="4" id="KW-0735">Signal-anchor</keyword>
<protein>
    <recommendedName>
        <fullName evidence="11">Protein trichome birefringence-like 38</fullName>
    </recommendedName>
</protein>
<evidence type="ECO:0000313" key="10">
    <source>
        <dbReference type="Proteomes" id="UP000619265"/>
    </source>
</evidence>
<dbReference type="EMBL" id="LIHL02000014">
    <property type="protein sequence ID" value="KAF5445948.1"/>
    <property type="molecule type" value="Genomic_DNA"/>
</dbReference>
<evidence type="ECO:0000259" key="8">
    <source>
        <dbReference type="Pfam" id="PF14416"/>
    </source>
</evidence>
<feature type="non-terminal residue" evidence="9">
    <location>
        <position position="436"/>
    </location>
</feature>
<proteinExistence type="inferred from homology"/>
<gene>
    <name evidence="9" type="ORF">F2P56_031619</name>
</gene>
<evidence type="ECO:0000256" key="1">
    <source>
        <dbReference type="ARBA" id="ARBA00004167"/>
    </source>
</evidence>
<keyword evidence="5" id="KW-1133">Transmembrane helix</keyword>
<keyword evidence="6" id="KW-0472">Membrane</keyword>
<dbReference type="PANTHER" id="PTHR32285">
    <property type="entry name" value="PROTEIN TRICHOME BIREFRINGENCE-LIKE 9-RELATED"/>
    <property type="match status" value="1"/>
</dbReference>
<evidence type="ECO:0000256" key="3">
    <source>
        <dbReference type="ARBA" id="ARBA00022692"/>
    </source>
</evidence>
<dbReference type="GO" id="GO:0016413">
    <property type="term" value="F:O-acetyltransferase activity"/>
    <property type="evidence" value="ECO:0007669"/>
    <property type="project" value="InterPro"/>
</dbReference>